<feature type="chain" id="PRO_5026833941" description="UBA domain-containing protein" evidence="1">
    <location>
        <begin position="17"/>
        <end position="113"/>
    </location>
</feature>
<feature type="signal peptide" evidence="1">
    <location>
        <begin position="1"/>
        <end position="16"/>
    </location>
</feature>
<accession>A0A6L5BB33</accession>
<evidence type="ECO:0000313" key="2">
    <source>
        <dbReference type="EMBL" id="KAF1002553.1"/>
    </source>
</evidence>
<dbReference type="AlphaFoldDB" id="A0A6L5BB33"/>
<gene>
    <name evidence="2" type="ORF">AG4045_000892</name>
</gene>
<keyword evidence="1" id="KW-0732">Signal</keyword>
<sequence length="113" mass="12808">MYLFLILNLWKQGSNGDSDDIDWSDDEVRTCSSVSSVSVHIPVFTPPTCEGQNKYFETMNLLEDMGFQYDEAFTAINRCGLETPIEELVEFIDAAKMGKEDDLQDLQVELNDA</sequence>
<feature type="non-terminal residue" evidence="2">
    <location>
        <position position="113"/>
    </location>
</feature>
<keyword evidence="3" id="KW-1185">Reference proteome</keyword>
<dbReference type="EMBL" id="WRXP01000913">
    <property type="protein sequence ID" value="KAF1002553.1"/>
    <property type="molecule type" value="Genomic_DNA"/>
</dbReference>
<dbReference type="Proteomes" id="UP000593563">
    <property type="component" value="Unassembled WGS sequence"/>
</dbReference>
<evidence type="ECO:0000313" key="3">
    <source>
        <dbReference type="Proteomes" id="UP000593563"/>
    </source>
</evidence>
<organism evidence="2 3">
    <name type="scientific">Apium graveolens</name>
    <name type="common">Celery</name>
    <dbReference type="NCBI Taxonomy" id="4045"/>
    <lineage>
        <taxon>Eukaryota</taxon>
        <taxon>Viridiplantae</taxon>
        <taxon>Streptophyta</taxon>
        <taxon>Embryophyta</taxon>
        <taxon>Tracheophyta</taxon>
        <taxon>Spermatophyta</taxon>
        <taxon>Magnoliopsida</taxon>
        <taxon>eudicotyledons</taxon>
        <taxon>Gunneridae</taxon>
        <taxon>Pentapetalae</taxon>
        <taxon>asterids</taxon>
        <taxon>campanulids</taxon>
        <taxon>Apiales</taxon>
        <taxon>Apiaceae</taxon>
        <taxon>Apioideae</taxon>
        <taxon>apioid superclade</taxon>
        <taxon>Apieae</taxon>
        <taxon>Apium</taxon>
    </lineage>
</organism>
<proteinExistence type="predicted"/>
<name>A0A6L5BB33_APIGR</name>
<protein>
    <recommendedName>
        <fullName evidence="4">UBA domain-containing protein</fullName>
    </recommendedName>
</protein>
<evidence type="ECO:0000256" key="1">
    <source>
        <dbReference type="SAM" id="SignalP"/>
    </source>
</evidence>
<reference evidence="2" key="1">
    <citation type="submission" date="2020-01" db="EMBL/GenBank/DDBJ databases">
        <title>The Celery Genome Sequence Reveals Sequential Paleo-tetraploidization, Resistance Gene Elimination, Karyotype Evolution, and Functional Innovation in Apiales.</title>
        <authorList>
            <person name="Song X."/>
        </authorList>
    </citation>
    <scope>NUCLEOTIDE SEQUENCE</scope>
    <source>
        <tissue evidence="2">Leaf</tissue>
    </source>
</reference>
<comment type="caution">
    <text evidence="2">The sequence shown here is derived from an EMBL/GenBank/DDBJ whole genome shotgun (WGS) entry which is preliminary data.</text>
</comment>
<evidence type="ECO:0008006" key="4">
    <source>
        <dbReference type="Google" id="ProtNLM"/>
    </source>
</evidence>